<feature type="compositionally biased region" description="Basic and acidic residues" evidence="2">
    <location>
        <begin position="779"/>
        <end position="800"/>
    </location>
</feature>
<dbReference type="Gene3D" id="3.40.50.300">
    <property type="entry name" value="P-loop containing nucleotide triphosphate hydrolases"/>
    <property type="match status" value="1"/>
</dbReference>
<gene>
    <name evidence="4" type="ORF">R3I93_002651</name>
</gene>
<dbReference type="EMBL" id="JAYKXH010000003">
    <property type="protein sequence ID" value="KAK7172600.1"/>
    <property type="molecule type" value="Genomic_DNA"/>
</dbReference>
<keyword evidence="1" id="KW-0175">Coiled coil</keyword>
<evidence type="ECO:0000259" key="3">
    <source>
        <dbReference type="PROSITE" id="PS50021"/>
    </source>
</evidence>
<feature type="region of interest" description="Disordered" evidence="2">
    <location>
        <begin position="772"/>
        <end position="816"/>
    </location>
</feature>
<evidence type="ECO:0000256" key="1">
    <source>
        <dbReference type="SAM" id="Coils"/>
    </source>
</evidence>
<dbReference type="GO" id="GO:0002177">
    <property type="term" value="C:manchette"/>
    <property type="evidence" value="ECO:0007669"/>
    <property type="project" value="TreeGrafter"/>
</dbReference>
<feature type="region of interest" description="Disordered" evidence="2">
    <location>
        <begin position="1181"/>
        <end position="1239"/>
    </location>
</feature>
<feature type="region of interest" description="Disordered" evidence="2">
    <location>
        <begin position="1103"/>
        <end position="1133"/>
    </location>
</feature>
<dbReference type="InterPro" id="IPR010441">
    <property type="entry name" value="CH_2"/>
</dbReference>
<dbReference type="InterPro" id="IPR036872">
    <property type="entry name" value="CH_dom_sf"/>
</dbReference>
<feature type="domain" description="Calponin-homology (CH)" evidence="3">
    <location>
        <begin position="1"/>
        <end position="105"/>
    </location>
</feature>
<feature type="coiled-coil region" evidence="1">
    <location>
        <begin position="168"/>
        <end position="203"/>
    </location>
</feature>
<dbReference type="Gene3D" id="1.10.418.10">
    <property type="entry name" value="Calponin-like domain"/>
    <property type="match status" value="1"/>
</dbReference>
<organism evidence="4 5">
    <name type="scientific">Phoxinus phoxinus</name>
    <name type="common">Eurasian minnow</name>
    <dbReference type="NCBI Taxonomy" id="58324"/>
    <lineage>
        <taxon>Eukaryota</taxon>
        <taxon>Metazoa</taxon>
        <taxon>Chordata</taxon>
        <taxon>Craniata</taxon>
        <taxon>Vertebrata</taxon>
        <taxon>Euteleostomi</taxon>
        <taxon>Actinopterygii</taxon>
        <taxon>Neopterygii</taxon>
        <taxon>Teleostei</taxon>
        <taxon>Ostariophysi</taxon>
        <taxon>Cypriniformes</taxon>
        <taxon>Leuciscidae</taxon>
        <taxon>Phoxininae</taxon>
        <taxon>Phoxinus</taxon>
    </lineage>
</organism>
<dbReference type="GO" id="GO:0005737">
    <property type="term" value="C:cytoplasm"/>
    <property type="evidence" value="ECO:0007669"/>
    <property type="project" value="UniProtKB-ARBA"/>
</dbReference>
<dbReference type="InterPro" id="IPR054517">
    <property type="entry name" value="SPEF2_D5"/>
</dbReference>
<feature type="compositionally biased region" description="Polar residues" evidence="2">
    <location>
        <begin position="614"/>
        <end position="624"/>
    </location>
</feature>
<dbReference type="PANTHER" id="PTHR14919:SF0">
    <property type="entry name" value="SPERM FLAGELLAR PROTEIN 2"/>
    <property type="match status" value="1"/>
</dbReference>
<feature type="region of interest" description="Disordered" evidence="2">
    <location>
        <begin position="1576"/>
        <end position="1599"/>
    </location>
</feature>
<dbReference type="SUPFAM" id="SSF52540">
    <property type="entry name" value="P-loop containing nucleoside triphosphate hydrolases"/>
    <property type="match status" value="1"/>
</dbReference>
<dbReference type="InterPro" id="IPR052634">
    <property type="entry name" value="Sperm_flagellar-bone_growth"/>
</dbReference>
<protein>
    <recommendedName>
        <fullName evidence="3">Calponin-homology (CH) domain-containing protein</fullName>
    </recommendedName>
</protein>
<accession>A0AAN9DFN9</accession>
<feature type="compositionally biased region" description="Pro residues" evidence="2">
    <location>
        <begin position="1219"/>
        <end position="1228"/>
    </location>
</feature>
<dbReference type="Pfam" id="PF06294">
    <property type="entry name" value="CH_2"/>
    <property type="match status" value="1"/>
</dbReference>
<dbReference type="GO" id="GO:0007288">
    <property type="term" value="P:sperm axoneme assembly"/>
    <property type="evidence" value="ECO:0007669"/>
    <property type="project" value="TreeGrafter"/>
</dbReference>
<dbReference type="InterPro" id="IPR001715">
    <property type="entry name" value="CH_dom"/>
</dbReference>
<dbReference type="PROSITE" id="PS50021">
    <property type="entry name" value="CH"/>
    <property type="match status" value="1"/>
</dbReference>
<dbReference type="PANTHER" id="PTHR14919">
    <property type="entry name" value="KPL2-RELATED"/>
    <property type="match status" value="1"/>
</dbReference>
<dbReference type="Proteomes" id="UP001364617">
    <property type="component" value="Unassembled WGS sequence"/>
</dbReference>
<dbReference type="InterPro" id="IPR027417">
    <property type="entry name" value="P-loop_NTPase"/>
</dbReference>
<feature type="region of interest" description="Disordered" evidence="2">
    <location>
        <begin position="880"/>
        <end position="913"/>
    </location>
</feature>
<evidence type="ECO:0000313" key="4">
    <source>
        <dbReference type="EMBL" id="KAK7172600.1"/>
    </source>
</evidence>
<dbReference type="GO" id="GO:0097225">
    <property type="term" value="C:sperm midpiece"/>
    <property type="evidence" value="ECO:0007669"/>
    <property type="project" value="TreeGrafter"/>
</dbReference>
<dbReference type="Pfam" id="PF22946">
    <property type="entry name" value="SPEF2_D5"/>
    <property type="match status" value="1"/>
</dbReference>
<dbReference type="Pfam" id="PF24082">
    <property type="entry name" value="SPEF2_C"/>
    <property type="match status" value="1"/>
</dbReference>
<keyword evidence="5" id="KW-1185">Reference proteome</keyword>
<feature type="region of interest" description="Disordered" evidence="2">
    <location>
        <begin position="608"/>
        <end position="664"/>
    </location>
</feature>
<feature type="compositionally biased region" description="Low complexity" evidence="2">
    <location>
        <begin position="898"/>
        <end position="912"/>
    </location>
</feature>
<evidence type="ECO:0000256" key="2">
    <source>
        <dbReference type="SAM" id="MobiDB-lite"/>
    </source>
</evidence>
<dbReference type="Pfam" id="PF00406">
    <property type="entry name" value="ADK"/>
    <property type="match status" value="1"/>
</dbReference>
<proteinExistence type="predicted"/>
<dbReference type="InterPro" id="IPR056199">
    <property type="entry name" value="SPEF2_C"/>
</dbReference>
<feature type="compositionally biased region" description="Polar residues" evidence="2">
    <location>
        <begin position="1196"/>
        <end position="1207"/>
    </location>
</feature>
<feature type="compositionally biased region" description="Basic and acidic residues" evidence="2">
    <location>
        <begin position="627"/>
        <end position="639"/>
    </location>
</feature>
<feature type="compositionally biased region" description="Acidic residues" evidence="2">
    <location>
        <begin position="1577"/>
        <end position="1598"/>
    </location>
</feature>
<sequence length="1685" mass="193837">MSDIICQWLNSELQLSKVVEPYSFARDFANGFLIGEILNRYELQEDFHLFTKQSTANAKLNNFTRIEPTLQLLGVPFDLGNAKAVMQGRHGAATHLLYQLYILLQKKKKSGLTATAMEVMQPVATARLHRIENSIYTERLKTVVKREADLKMQKIANRFHKRGQDMYKRSVMTELLKEEERLKRQEERRLKDIEKHRQARRKQNEIMIQIQSAVVQIPKPPHTRTSRASEKHLQFRKKQEAQHVHREIEQFEKHQKKISPAGGEALLGGRVTQPMSTGDKEQWNKEYIENIRQHLEEDSAAREQREMRRRRALMEQLQVHEAQQEVLREEQMVSRLMRQTQQEKRIAVQLMQIKQQKEVLRQNRIFQERQYQERRLRDFQEALDREAVLAQQERLERGEQIRMEHELHKQLVAERVQARYRKHFDICRGILGQIVDLATKAGEYRLLTSNLIPVKLMQEWMELFFNDKPLYEVASVQPTPTDPTPEQIIELEKRHILNNQDYNEYVAMMGEWVLHEEDESQASPVNNEILDHVLSRLQRMIARPSASNPPPPLFPRFTIRACMLGKTHSGKTSCLTRISNVLGIHVLSANALIQDALSDYQKEKQAEIERQKVSQKNLERNGSPTEGVERPQRDEEKETSSPLESGPQPHETSGLHEKEDKEKWPLRAQCGAAVENALRTGKAVPDQLLVDIIVDAIRNIPADSGWILDGFPVDISQAQMLEKALNGTEPDETETKTQSNSFTDKNMPKNPSPPSPALDVVVLLDVSDEQVLQRAASQDVERESRGQERESSDAPEEKTSMTDLDTQDPASLSDDTSLGMKQMQHRISGFHDTWPKLEKWFGDRQNILVKITADVDEETLFKNVETVLMDTMDSVEKEAALGHSRKMSSSLQHSRPESACSAKSSPATPKSAGRVYVEEPLPKEIPKYLVPYWETVCISYVTNVKTVMQNLRGERELIIHNLYNIRENFRQYLQKPDLKQEFVCAWQRDYNSVPNNIREDEETKGELHQRLDDLRERLWDICDKRKEEAEQERAGVIDDGWLDDHTAVLINHYSALMQIEVGRFQDSLCLLRDYYSAMCKPAFPESTRGFTRVPLLDITAEEHVEQEESKTSGPALLEKPVKSAEEKDCEMEDKKKTKVFPLVSCRSPTSEVLHHPDEKLLLEFFQTTLTAVRTMVLAETQQREEEGDEEQKPIETPQTVQTSNSATDNKKAGKKKGAPTPPQEPSPQPSLLKNPEEVKRKAERKRIKLEFTTALKREEHAVKLRLDLVKAHALRNVSSLQQRAEQVYRNMEEWMGARFLSEIHSIDQLTELVRKHIENAVQIHHELVLQSADFCVDGDTRVVASPASAPRRSLQEQPKNSTLTVQQLHVLCAQLSNTAPTGLLCSNELTEILHELTSPYMGSDVLPEPWMHITPSQVDELVCVLAQDSEMLDWRQFLLSAALPWPFPSQIELLKTLHRFRAVDTAGTGLITQEQYTQVELWFPSERDLPVPDDPTEPLPYDRLANLKKFFFRLFASSHSSPLMLDYLSLLLYFCCHPEPAQGFTRALGLVIGHTLHYKHTGPLTQSVPYLEGAGVEADEEEGRGEESDEERGEESDEVGVSVDDVLRVLSRVDDHVSSHLNRFQPNRRSRDEFREELLKVFKELGFKDEEKIAFSTLSQHPFLQDLIEGSTQYLLPDICKIFHT</sequence>
<feature type="region of interest" description="Disordered" evidence="2">
    <location>
        <begin position="725"/>
        <end position="757"/>
    </location>
</feature>
<name>A0AAN9DFN9_9TELE</name>
<feature type="compositionally biased region" description="Basic and acidic residues" evidence="2">
    <location>
        <begin position="653"/>
        <end position="664"/>
    </location>
</feature>
<feature type="coiled-coil region" evidence="1">
    <location>
        <begin position="310"/>
        <end position="370"/>
    </location>
</feature>
<comment type="caution">
    <text evidence="4">The sequence shown here is derived from an EMBL/GenBank/DDBJ whole genome shotgun (WGS) entry which is preliminary data.</text>
</comment>
<reference evidence="4 5" key="1">
    <citation type="submission" date="2024-02" db="EMBL/GenBank/DDBJ databases">
        <title>Chromosome-level genome assembly of the Eurasian Minnow (Phoxinus phoxinus).</title>
        <authorList>
            <person name="Oriowo T.O."/>
            <person name="Martin S."/>
            <person name="Stange M."/>
            <person name="Chrysostomakis Y."/>
            <person name="Brown T."/>
            <person name="Winkler S."/>
            <person name="Kukowka S."/>
            <person name="Myers E.W."/>
            <person name="Bohne A."/>
        </authorList>
    </citation>
    <scope>NUCLEOTIDE SEQUENCE [LARGE SCALE GENOMIC DNA]</scope>
    <source>
        <strain evidence="4">ZFMK-TIS-60720</strain>
        <tissue evidence="4">Whole Organism</tissue>
    </source>
</reference>
<feature type="compositionally biased region" description="Polar residues" evidence="2">
    <location>
        <begin position="801"/>
        <end position="816"/>
    </location>
</feature>
<evidence type="ECO:0000313" key="5">
    <source>
        <dbReference type="Proteomes" id="UP001364617"/>
    </source>
</evidence>